<dbReference type="EMBL" id="FUIG01000025">
    <property type="protein sequence ID" value="SJM31324.1"/>
    <property type="molecule type" value="Genomic_DNA"/>
</dbReference>
<accession>A0A2P9AJL5</accession>
<name>A0A2P9AJL5_9HYPH</name>
<proteinExistence type="predicted"/>
<keyword evidence="2" id="KW-1185">Reference proteome</keyword>
<gene>
    <name evidence="1" type="ORF">BQ8482_190054</name>
</gene>
<dbReference type="Proteomes" id="UP000245698">
    <property type="component" value="Unassembled WGS sequence"/>
</dbReference>
<sequence length="56" mass="6315">MNACLGPLCRRIDIKSLIASSVARPRVIRASPLNWPDWRLIRAQGLETQNKQTGEN</sequence>
<protein>
    <submittedName>
        <fullName evidence="1">Uncharacterized protein</fullName>
    </submittedName>
</protein>
<evidence type="ECO:0000313" key="1">
    <source>
        <dbReference type="EMBL" id="SJM31324.1"/>
    </source>
</evidence>
<dbReference type="AlphaFoldDB" id="A0A2P9AJL5"/>
<organism evidence="1 2">
    <name type="scientific">Mesorhizobium delmotii</name>
    <dbReference type="NCBI Taxonomy" id="1631247"/>
    <lineage>
        <taxon>Bacteria</taxon>
        <taxon>Pseudomonadati</taxon>
        <taxon>Pseudomonadota</taxon>
        <taxon>Alphaproteobacteria</taxon>
        <taxon>Hyphomicrobiales</taxon>
        <taxon>Phyllobacteriaceae</taxon>
        <taxon>Mesorhizobium</taxon>
    </lineage>
</organism>
<reference evidence="2" key="1">
    <citation type="submission" date="2016-12" db="EMBL/GenBank/DDBJ databases">
        <authorList>
            <person name="Brunel B."/>
        </authorList>
    </citation>
    <scope>NUCLEOTIDE SEQUENCE [LARGE SCALE GENOMIC DNA]</scope>
</reference>
<evidence type="ECO:0000313" key="2">
    <source>
        <dbReference type="Proteomes" id="UP000245698"/>
    </source>
</evidence>